<reference evidence="4 5" key="1">
    <citation type="submission" date="2024-05" db="EMBL/GenBank/DDBJ databases">
        <authorList>
            <person name="Wallberg A."/>
        </authorList>
    </citation>
    <scope>NUCLEOTIDE SEQUENCE [LARGE SCALE GENOMIC DNA]</scope>
</reference>
<evidence type="ECO:0000256" key="2">
    <source>
        <dbReference type="ARBA" id="ARBA00023034"/>
    </source>
</evidence>
<evidence type="ECO:0000256" key="1">
    <source>
        <dbReference type="ARBA" id="ARBA00004447"/>
    </source>
</evidence>
<dbReference type="AlphaFoldDB" id="A0AAV2QMZ8"/>
<keyword evidence="5" id="KW-1185">Reference proteome</keyword>
<evidence type="ECO:0000313" key="4">
    <source>
        <dbReference type="EMBL" id="CAL4093779.1"/>
    </source>
</evidence>
<sequence>RLLSGQCPESRCELVYNKSLIHSTDALIFSSMNMCSKKNFRIPDYRRQDQPWIFLSLEPDYSIDFKYLEDKLFRFKFNWTMHYRQDSDIVVPYGSVTPKSADD</sequence>
<dbReference type="PANTHER" id="PTHR48438:SF1">
    <property type="entry name" value="ALPHA-(1,3)-FUCOSYLTRANSFERASE C-RELATED"/>
    <property type="match status" value="1"/>
</dbReference>
<evidence type="ECO:0000259" key="3">
    <source>
        <dbReference type="Pfam" id="PF17039"/>
    </source>
</evidence>
<dbReference type="GO" id="GO:0008417">
    <property type="term" value="F:fucosyltransferase activity"/>
    <property type="evidence" value="ECO:0007669"/>
    <property type="project" value="InterPro"/>
</dbReference>
<dbReference type="Pfam" id="PF17039">
    <property type="entry name" value="Glyco_tran_10_N"/>
    <property type="match status" value="1"/>
</dbReference>
<accession>A0AAV2QMZ8</accession>
<dbReference type="GO" id="GO:0032580">
    <property type="term" value="C:Golgi cisterna membrane"/>
    <property type="evidence" value="ECO:0007669"/>
    <property type="project" value="UniProtKB-SubCell"/>
</dbReference>
<comment type="caution">
    <text evidence="4">The sequence shown here is derived from an EMBL/GenBank/DDBJ whole genome shotgun (WGS) entry which is preliminary data.</text>
</comment>
<organism evidence="4 5">
    <name type="scientific">Meganyctiphanes norvegica</name>
    <name type="common">Northern krill</name>
    <name type="synonym">Thysanopoda norvegica</name>
    <dbReference type="NCBI Taxonomy" id="48144"/>
    <lineage>
        <taxon>Eukaryota</taxon>
        <taxon>Metazoa</taxon>
        <taxon>Ecdysozoa</taxon>
        <taxon>Arthropoda</taxon>
        <taxon>Crustacea</taxon>
        <taxon>Multicrustacea</taxon>
        <taxon>Malacostraca</taxon>
        <taxon>Eumalacostraca</taxon>
        <taxon>Eucarida</taxon>
        <taxon>Euphausiacea</taxon>
        <taxon>Euphausiidae</taxon>
        <taxon>Meganyctiphanes</taxon>
    </lineage>
</organism>
<evidence type="ECO:0000313" key="5">
    <source>
        <dbReference type="Proteomes" id="UP001497623"/>
    </source>
</evidence>
<feature type="domain" description="Fucosyltransferase N-terminal" evidence="3">
    <location>
        <begin position="6"/>
        <end position="94"/>
    </location>
</feature>
<protein>
    <recommendedName>
        <fullName evidence="3">Fucosyltransferase N-terminal domain-containing protein</fullName>
    </recommendedName>
</protein>
<dbReference type="EMBL" id="CAXKWB010009181">
    <property type="protein sequence ID" value="CAL4093779.1"/>
    <property type="molecule type" value="Genomic_DNA"/>
</dbReference>
<proteinExistence type="predicted"/>
<gene>
    <name evidence="4" type="ORF">MNOR_LOCUS14964</name>
</gene>
<dbReference type="InterPro" id="IPR031481">
    <property type="entry name" value="Glyco_tran_10_N"/>
</dbReference>
<dbReference type="PANTHER" id="PTHR48438">
    <property type="entry name" value="ALPHA-(1,3)-FUCOSYLTRANSFERASE C-RELATED"/>
    <property type="match status" value="1"/>
</dbReference>
<dbReference type="Proteomes" id="UP001497623">
    <property type="component" value="Unassembled WGS sequence"/>
</dbReference>
<name>A0AAV2QMZ8_MEGNR</name>
<dbReference type="InterPro" id="IPR001503">
    <property type="entry name" value="Glyco_trans_10"/>
</dbReference>
<keyword evidence="2" id="KW-0333">Golgi apparatus</keyword>
<feature type="non-terminal residue" evidence="4">
    <location>
        <position position="103"/>
    </location>
</feature>
<comment type="subcellular location">
    <subcellularLocation>
        <location evidence="1">Golgi apparatus</location>
        <location evidence="1">Golgi stack membrane</location>
        <topology evidence="1">Single-pass type II membrane protein</topology>
    </subcellularLocation>
</comment>
<feature type="non-terminal residue" evidence="4">
    <location>
        <position position="1"/>
    </location>
</feature>
<dbReference type="SUPFAM" id="SSF53756">
    <property type="entry name" value="UDP-Glycosyltransferase/glycogen phosphorylase"/>
    <property type="match status" value="1"/>
</dbReference>